<dbReference type="OrthoDB" id="9813158at2"/>
<gene>
    <name evidence="3" type="ORF">E2B99_02105</name>
</gene>
<evidence type="ECO:0000259" key="2">
    <source>
        <dbReference type="Pfam" id="PF03061"/>
    </source>
</evidence>
<sequence length="190" mass="20551">MSEQSSSSSIAKAHQQAETIAIQQPSPAPKSGWTGDIATSGVIKIDVVLQQLCRAFNTSPFFHHLNMKMILEGQDIKCIVDMDSNLIGNVAFQILHGGVAATLLDSIGGIVAMGELYKRADKDHIADTVKKVTRLATVDMRIDYIAPGRGKQFIGSAEVLRMGRKGCTTRMNMHNDEGKLIATGIASYAY</sequence>
<accession>A0A4Y7XF76</accession>
<keyword evidence="1" id="KW-0378">Hydrolase</keyword>
<evidence type="ECO:0000313" key="4">
    <source>
        <dbReference type="Proteomes" id="UP000297834"/>
    </source>
</evidence>
<dbReference type="InterPro" id="IPR006683">
    <property type="entry name" value="Thioestr_dom"/>
</dbReference>
<protein>
    <submittedName>
        <fullName evidence="3">Thioesterase family protein</fullName>
    </submittedName>
</protein>
<keyword evidence="4" id="KW-1185">Reference proteome</keyword>
<name>A0A4Y7XF76_9GAMM</name>
<reference evidence="3 4" key="1">
    <citation type="submission" date="2019-03" db="EMBL/GenBank/DDBJ databases">
        <title>Alkanindiges illinoisensis: a potential pathogenic isolated from ascites of a gastric cancer patient with abdominal metastasis.</title>
        <authorList>
            <person name="Hu X."/>
            <person name="Yang B."/>
            <person name="Yan X."/>
            <person name="Lin L."/>
            <person name="Zhao H."/>
            <person name="Zhou F."/>
            <person name="Su B."/>
            <person name="Chen J."/>
            <person name="Rui Y."/>
            <person name="Wang Q."/>
            <person name="Zheng L."/>
        </authorList>
    </citation>
    <scope>NUCLEOTIDE SEQUENCE [LARGE SCALE GENOMIC DNA]</scope>
    <source>
        <strain evidence="3 4">NFYY 23406</strain>
    </source>
</reference>
<dbReference type="NCBIfam" id="NF008675">
    <property type="entry name" value="PRK11688.1"/>
    <property type="match status" value="1"/>
</dbReference>
<proteinExistence type="predicted"/>
<dbReference type="InterPro" id="IPR003736">
    <property type="entry name" value="PAAI_dom"/>
</dbReference>
<comment type="caution">
    <text evidence="3">The sequence shown here is derived from an EMBL/GenBank/DDBJ whole genome shotgun (WGS) entry which is preliminary data.</text>
</comment>
<dbReference type="InterPro" id="IPR029069">
    <property type="entry name" value="HotDog_dom_sf"/>
</dbReference>
<dbReference type="SUPFAM" id="SSF54637">
    <property type="entry name" value="Thioesterase/thiol ester dehydrase-isomerase"/>
    <property type="match status" value="1"/>
</dbReference>
<evidence type="ECO:0000256" key="1">
    <source>
        <dbReference type="ARBA" id="ARBA00022801"/>
    </source>
</evidence>
<dbReference type="EMBL" id="SNTY01000008">
    <property type="protein sequence ID" value="TEU30471.1"/>
    <property type="molecule type" value="Genomic_DNA"/>
</dbReference>
<dbReference type="STRING" id="1120977.GCA_000619845_01364"/>
<evidence type="ECO:0000313" key="3">
    <source>
        <dbReference type="EMBL" id="TEU30471.1"/>
    </source>
</evidence>
<dbReference type="Proteomes" id="UP000297834">
    <property type="component" value="Unassembled WGS sequence"/>
</dbReference>
<dbReference type="GO" id="GO:0016289">
    <property type="term" value="F:acyl-CoA hydrolase activity"/>
    <property type="evidence" value="ECO:0007669"/>
    <property type="project" value="UniProtKB-ARBA"/>
</dbReference>
<dbReference type="Gene3D" id="3.10.129.10">
    <property type="entry name" value="Hotdog Thioesterase"/>
    <property type="match status" value="1"/>
</dbReference>
<feature type="domain" description="Thioesterase" evidence="2">
    <location>
        <begin position="93"/>
        <end position="181"/>
    </location>
</feature>
<dbReference type="NCBIfam" id="TIGR00369">
    <property type="entry name" value="unchar_dom_1"/>
    <property type="match status" value="1"/>
</dbReference>
<dbReference type="CDD" id="cd03443">
    <property type="entry name" value="PaaI_thioesterase"/>
    <property type="match status" value="1"/>
</dbReference>
<dbReference type="RefSeq" id="WP_134243343.1">
    <property type="nucleotide sequence ID" value="NZ_SNTY01000008.1"/>
</dbReference>
<organism evidence="3 4">
    <name type="scientific">Alkanindiges illinoisensis</name>
    <dbReference type="NCBI Taxonomy" id="197183"/>
    <lineage>
        <taxon>Bacteria</taxon>
        <taxon>Pseudomonadati</taxon>
        <taxon>Pseudomonadota</taxon>
        <taxon>Gammaproteobacteria</taxon>
        <taxon>Moraxellales</taxon>
        <taxon>Moraxellaceae</taxon>
        <taxon>Alkanindiges</taxon>
    </lineage>
</organism>
<dbReference type="AlphaFoldDB" id="A0A4Y7XF76"/>
<dbReference type="Pfam" id="PF03061">
    <property type="entry name" value="4HBT"/>
    <property type="match status" value="1"/>
</dbReference>